<dbReference type="InterPro" id="IPR036410">
    <property type="entry name" value="HSP_DnaJ_Cys-rich_dom_sf"/>
</dbReference>
<dbReference type="SUPFAM" id="SSF57938">
    <property type="entry name" value="DnaJ/Hsp40 cysteine-rich domain"/>
    <property type="match status" value="1"/>
</dbReference>
<organism evidence="1 2">
    <name type="scientific">Nepenthes gracilis</name>
    <name type="common">Slender pitcher plant</name>
    <dbReference type="NCBI Taxonomy" id="150966"/>
    <lineage>
        <taxon>Eukaryota</taxon>
        <taxon>Viridiplantae</taxon>
        <taxon>Streptophyta</taxon>
        <taxon>Embryophyta</taxon>
        <taxon>Tracheophyta</taxon>
        <taxon>Spermatophyta</taxon>
        <taxon>Magnoliopsida</taxon>
        <taxon>eudicotyledons</taxon>
        <taxon>Gunneridae</taxon>
        <taxon>Pentapetalae</taxon>
        <taxon>Caryophyllales</taxon>
        <taxon>Nepenthaceae</taxon>
        <taxon>Nepenthes</taxon>
    </lineage>
</organism>
<evidence type="ECO:0000313" key="1">
    <source>
        <dbReference type="EMBL" id="GMH00669.1"/>
    </source>
</evidence>
<sequence length="145" mass="16469">MLARVPSLLQHLRFEVSTARNADDFLPRRTPRESPTLLAPKPSWVVRTESNVRKWKRKTPDPSCVVCKGTGRVDCHCCHGRGRTNYTQSVMLPKGEWPKWCKICGGSGLDYCSRCLGTGEYRDIMGFRFMKMEANPSVDHGKMHA</sequence>
<comment type="caution">
    <text evidence="1">The sequence shown here is derived from an EMBL/GenBank/DDBJ whole genome shotgun (WGS) entry which is preliminary data.</text>
</comment>
<dbReference type="PANTHER" id="PTHR15852">
    <property type="entry name" value="PLASTID TRANSCRIPTIONALLY ACTIVE PROTEIN"/>
    <property type="match status" value="1"/>
</dbReference>
<proteinExistence type="predicted"/>
<reference evidence="1" key="1">
    <citation type="submission" date="2023-05" db="EMBL/GenBank/DDBJ databases">
        <title>Nepenthes gracilis genome sequencing.</title>
        <authorList>
            <person name="Fukushima K."/>
        </authorList>
    </citation>
    <scope>NUCLEOTIDE SEQUENCE</scope>
    <source>
        <strain evidence="1">SING2019-196</strain>
    </source>
</reference>
<dbReference type="PANTHER" id="PTHR15852:SF54">
    <property type="entry name" value="PROTEIN SSUH2 HOMOLOG"/>
    <property type="match status" value="1"/>
</dbReference>
<dbReference type="AlphaFoldDB" id="A0AAD3P9Q5"/>
<dbReference type="EMBL" id="BSYO01000002">
    <property type="protein sequence ID" value="GMH00669.1"/>
    <property type="molecule type" value="Genomic_DNA"/>
</dbReference>
<protein>
    <submittedName>
        <fullName evidence="1">Uncharacterized protein</fullName>
    </submittedName>
</protein>
<dbReference type="Proteomes" id="UP001279734">
    <property type="component" value="Unassembled WGS sequence"/>
</dbReference>
<keyword evidence="2" id="KW-1185">Reference proteome</keyword>
<gene>
    <name evidence="1" type="ORF">Nepgr_002508</name>
</gene>
<name>A0AAD3P9Q5_NEPGR</name>
<evidence type="ECO:0000313" key="2">
    <source>
        <dbReference type="Proteomes" id="UP001279734"/>
    </source>
</evidence>
<accession>A0AAD3P9Q5</accession>